<dbReference type="PANTHER" id="PTHR11066:SF34">
    <property type="entry name" value="ACYL-COENZYME A THIOESTERASE 8"/>
    <property type="match status" value="1"/>
</dbReference>
<dbReference type="OrthoDB" id="3672182at2"/>
<dbReference type="EMBL" id="AWQS01000056">
    <property type="protein sequence ID" value="EWT06274.1"/>
    <property type="molecule type" value="Genomic_DNA"/>
</dbReference>
<dbReference type="Pfam" id="PF20789">
    <property type="entry name" value="4HBT_3C"/>
    <property type="match status" value="1"/>
</dbReference>
<dbReference type="RefSeq" id="WP_051518385.1">
    <property type="nucleotide sequence ID" value="NZ_AWQS01000056.1"/>
</dbReference>
<evidence type="ECO:0000256" key="2">
    <source>
        <dbReference type="ARBA" id="ARBA00022801"/>
    </source>
</evidence>
<dbReference type="Proteomes" id="UP000019494">
    <property type="component" value="Unassembled WGS sequence"/>
</dbReference>
<sequence>MNAQPLEPTATTAPRVSLSDLLDLLDLRPSAPDVWEAEAQQHPQDRVFGGLLLAQAVVAAGRTVDPAQRLVSLQADFVEGAPTDRPLQWSIDRISDATSLSTRRSRLVGGGGQELFSAVTRWATVRADLPSYSPARPADAPPPEELPGLVDRFGDDERIPAWWRIERPVHVRHAVEPPYVEGADRGDRQTIFFRATAPLPQDRVVREALLAYVTDMSILEPAFLALGSARHLPGARILSLTHSLTYHTDSNLEEWHQVDCRVSAIARGRAHGVAEVFDASGRHVATVGQLGLVKTPPMS</sequence>
<dbReference type="Gene3D" id="2.40.160.210">
    <property type="entry name" value="Acyl-CoA thioesterase, double hotdog domain"/>
    <property type="match status" value="1"/>
</dbReference>
<feature type="domain" description="Acyl-CoA thioesterase-like N-terminal HotDog" evidence="3">
    <location>
        <begin position="43"/>
        <end position="119"/>
    </location>
</feature>
<dbReference type="GO" id="GO:0047617">
    <property type="term" value="F:fatty acyl-CoA hydrolase activity"/>
    <property type="evidence" value="ECO:0007669"/>
    <property type="project" value="InterPro"/>
</dbReference>
<comment type="similarity">
    <text evidence="1">Belongs to the C/M/P thioester hydrolase family.</text>
</comment>
<dbReference type="InterPro" id="IPR003703">
    <property type="entry name" value="Acyl_CoA_thio"/>
</dbReference>
<evidence type="ECO:0000256" key="1">
    <source>
        <dbReference type="ARBA" id="ARBA00006538"/>
    </source>
</evidence>
<evidence type="ECO:0000259" key="4">
    <source>
        <dbReference type="Pfam" id="PF20789"/>
    </source>
</evidence>
<dbReference type="AlphaFoldDB" id="W9GQW1"/>
<dbReference type="SUPFAM" id="SSF54637">
    <property type="entry name" value="Thioesterase/thiol ester dehydrase-isomerase"/>
    <property type="match status" value="2"/>
</dbReference>
<dbReference type="CDD" id="cd03444">
    <property type="entry name" value="Thioesterase_II_repeat1"/>
    <property type="match status" value="1"/>
</dbReference>
<evidence type="ECO:0000313" key="5">
    <source>
        <dbReference type="EMBL" id="EWT06274.1"/>
    </source>
</evidence>
<proteinExistence type="inferred from homology"/>
<dbReference type="PANTHER" id="PTHR11066">
    <property type="entry name" value="ACYL-COA THIOESTERASE"/>
    <property type="match status" value="1"/>
</dbReference>
<dbReference type="Pfam" id="PF13622">
    <property type="entry name" value="4HBT_3"/>
    <property type="match status" value="1"/>
</dbReference>
<keyword evidence="2" id="KW-0378">Hydrolase</keyword>
<protein>
    <recommendedName>
        <fullName evidence="7">Acyl-CoA thioesterase</fullName>
    </recommendedName>
</protein>
<organism evidence="5 6">
    <name type="scientific">Intrasporangium chromatireducens Q5-1</name>
    <dbReference type="NCBI Taxonomy" id="584657"/>
    <lineage>
        <taxon>Bacteria</taxon>
        <taxon>Bacillati</taxon>
        <taxon>Actinomycetota</taxon>
        <taxon>Actinomycetes</taxon>
        <taxon>Micrococcales</taxon>
        <taxon>Intrasporangiaceae</taxon>
        <taxon>Intrasporangium</taxon>
    </lineage>
</organism>
<accession>W9GQW1</accession>
<feature type="domain" description="Acyl-CoA thioesterase-like C-terminal" evidence="4">
    <location>
        <begin position="144"/>
        <end position="293"/>
    </location>
</feature>
<dbReference type="PATRIC" id="fig|584657.3.peg.1809"/>
<dbReference type="InterPro" id="IPR029069">
    <property type="entry name" value="HotDog_dom_sf"/>
</dbReference>
<dbReference type="GO" id="GO:0009062">
    <property type="term" value="P:fatty acid catabolic process"/>
    <property type="evidence" value="ECO:0007669"/>
    <property type="project" value="TreeGrafter"/>
</dbReference>
<evidence type="ECO:0008006" key="7">
    <source>
        <dbReference type="Google" id="ProtNLM"/>
    </source>
</evidence>
<keyword evidence="6" id="KW-1185">Reference proteome</keyword>
<dbReference type="InterPro" id="IPR049449">
    <property type="entry name" value="TesB_ACOT8-like_N"/>
</dbReference>
<gene>
    <name evidence="5" type="ORF">N864_22695</name>
</gene>
<dbReference type="InterPro" id="IPR049450">
    <property type="entry name" value="ACOT8-like_C"/>
</dbReference>
<name>W9GQW1_9MICO</name>
<reference evidence="6" key="1">
    <citation type="submission" date="2013-08" db="EMBL/GenBank/DDBJ databases">
        <title>Intrasporangium oryzae NRRL B-24470.</title>
        <authorList>
            <person name="Liu H."/>
            <person name="Wang G."/>
        </authorList>
    </citation>
    <scope>NUCLEOTIDE SEQUENCE [LARGE SCALE GENOMIC DNA]</scope>
    <source>
        <strain evidence="6">Q5-1</strain>
    </source>
</reference>
<evidence type="ECO:0000259" key="3">
    <source>
        <dbReference type="Pfam" id="PF13622"/>
    </source>
</evidence>
<evidence type="ECO:0000313" key="6">
    <source>
        <dbReference type="Proteomes" id="UP000019494"/>
    </source>
</evidence>
<comment type="caution">
    <text evidence="5">The sequence shown here is derived from an EMBL/GenBank/DDBJ whole genome shotgun (WGS) entry which is preliminary data.</text>
</comment>
<dbReference type="InterPro" id="IPR042171">
    <property type="entry name" value="Acyl-CoA_hotdog"/>
</dbReference>
<dbReference type="GO" id="GO:0006637">
    <property type="term" value="P:acyl-CoA metabolic process"/>
    <property type="evidence" value="ECO:0007669"/>
    <property type="project" value="InterPro"/>
</dbReference>